<keyword evidence="2" id="KW-1185">Reference proteome</keyword>
<proteinExistence type="predicted"/>
<reference evidence="1 2" key="1">
    <citation type="journal article" date="2021" name="Mar. Drugs">
        <title>Genome Reduction and Secondary Metabolism of the Marine Sponge-Associated Cyanobacterium Leptothoe.</title>
        <authorList>
            <person name="Konstantinou D."/>
            <person name="Popin R.V."/>
            <person name="Fewer D.P."/>
            <person name="Sivonen K."/>
            <person name="Gkelis S."/>
        </authorList>
    </citation>
    <scope>NUCLEOTIDE SEQUENCE [LARGE SCALE GENOMIC DNA]</scope>
    <source>
        <strain evidence="1 2">TAU-MAC 1615</strain>
    </source>
</reference>
<accession>A0ABS5Y413</accession>
<sequence>MPRPALTKEECLDRYGVSELPSDPAERIRLVQPWKNATGPKTELGKMISSQNRLKHGLYSKSHLFVYLARVRLEAMMLAEVQENFRLKLDAIKVRVPALGAAVEEILEQEIEASGVRIV</sequence>
<name>A0ABS5Y413_9CYAN</name>
<evidence type="ECO:0000313" key="2">
    <source>
        <dbReference type="Proteomes" id="UP001196661"/>
    </source>
</evidence>
<protein>
    <submittedName>
        <fullName evidence="1">Uncharacterized protein</fullName>
    </submittedName>
</protein>
<dbReference type="Proteomes" id="UP001196661">
    <property type="component" value="Unassembled WGS sequence"/>
</dbReference>
<comment type="caution">
    <text evidence="1">The sequence shown here is derived from an EMBL/GenBank/DDBJ whole genome shotgun (WGS) entry which is preliminary data.</text>
</comment>
<dbReference type="EMBL" id="JADOER010000009">
    <property type="protein sequence ID" value="MBT9312547.1"/>
    <property type="molecule type" value="Genomic_DNA"/>
</dbReference>
<gene>
    <name evidence="1" type="ORF">IXB28_10050</name>
</gene>
<evidence type="ECO:0000313" key="1">
    <source>
        <dbReference type="EMBL" id="MBT9312547.1"/>
    </source>
</evidence>
<organism evidence="1 2">
    <name type="scientific">Leptothoe kymatousa TAU-MAC 1615</name>
    <dbReference type="NCBI Taxonomy" id="2364775"/>
    <lineage>
        <taxon>Bacteria</taxon>
        <taxon>Bacillati</taxon>
        <taxon>Cyanobacteriota</taxon>
        <taxon>Cyanophyceae</taxon>
        <taxon>Nodosilineales</taxon>
        <taxon>Cymatolegaceae</taxon>
        <taxon>Leptothoe</taxon>
        <taxon>Leptothoe kymatousa</taxon>
    </lineage>
</organism>